<evidence type="ECO:0000313" key="2">
    <source>
        <dbReference type="EMBL" id="CAE0464248.1"/>
    </source>
</evidence>
<dbReference type="Gene3D" id="3.30.40.10">
    <property type="entry name" value="Zinc/RING finger domain, C3HC4 (zinc finger)"/>
    <property type="match status" value="1"/>
</dbReference>
<proteinExistence type="predicted"/>
<gene>
    <name evidence="2" type="ORF">CDEB00056_LOCUS9089</name>
</gene>
<feature type="region of interest" description="Disordered" evidence="1">
    <location>
        <begin position="1"/>
        <end position="23"/>
    </location>
</feature>
<dbReference type="EMBL" id="HBIO01011681">
    <property type="protein sequence ID" value="CAE0464248.1"/>
    <property type="molecule type" value="Transcribed_RNA"/>
</dbReference>
<dbReference type="AlphaFoldDB" id="A0A7S3Q325"/>
<organism evidence="2">
    <name type="scientific">Chaetoceros debilis</name>
    <dbReference type="NCBI Taxonomy" id="122233"/>
    <lineage>
        <taxon>Eukaryota</taxon>
        <taxon>Sar</taxon>
        <taxon>Stramenopiles</taxon>
        <taxon>Ochrophyta</taxon>
        <taxon>Bacillariophyta</taxon>
        <taxon>Coscinodiscophyceae</taxon>
        <taxon>Chaetocerotophycidae</taxon>
        <taxon>Chaetocerotales</taxon>
        <taxon>Chaetocerotaceae</taxon>
        <taxon>Chaetoceros</taxon>
    </lineage>
</organism>
<protein>
    <submittedName>
        <fullName evidence="2">Uncharacterized protein</fullName>
    </submittedName>
</protein>
<feature type="region of interest" description="Disordered" evidence="1">
    <location>
        <begin position="171"/>
        <end position="209"/>
    </location>
</feature>
<evidence type="ECO:0000256" key="1">
    <source>
        <dbReference type="SAM" id="MobiDB-lite"/>
    </source>
</evidence>
<reference evidence="2" key="1">
    <citation type="submission" date="2021-01" db="EMBL/GenBank/DDBJ databases">
        <authorList>
            <person name="Corre E."/>
            <person name="Pelletier E."/>
            <person name="Niang G."/>
            <person name="Scheremetjew M."/>
            <person name="Finn R."/>
            <person name="Kale V."/>
            <person name="Holt S."/>
            <person name="Cochrane G."/>
            <person name="Meng A."/>
            <person name="Brown T."/>
            <person name="Cohen L."/>
        </authorList>
    </citation>
    <scope>NUCLEOTIDE SEQUENCE</scope>
    <source>
        <strain evidence="2">MM31A-1</strain>
    </source>
</reference>
<sequence>MDDDDKRNMKHLPTPPLDLTFNSSKDGTGTPLLSALPNHFVIAYDDGTEDAHTFMERLKDFRDLQCCVCRKNDVGSRRIPLQCVYGDCAVSSHVGCAKWGAIAAGGVSRISFFPGDEESEPVSKMYCSQHLKTARINQPSVVNVDDDSSESEDDFDNAVLIDDTVGEIFDDDVDEPQLRPGKREEHFAKRKRDTKSSSLSNDFDHKKKGKSAYHVKKRLIQQTAKAMLEEYENELKAGKSFERVDKNLSGHWKKQVTKDVFKKSFERIDLKLLELKDKYALEDAAIGSLQEEEEPADRWSHLWVPHFTTPLELVWDTYESCSESEI</sequence>
<accession>A0A7S3Q325</accession>
<dbReference type="InterPro" id="IPR013083">
    <property type="entry name" value="Znf_RING/FYVE/PHD"/>
</dbReference>
<name>A0A7S3Q325_9STRA</name>